<dbReference type="EMBL" id="WVTB01000039">
    <property type="protein sequence ID" value="KAF3805840.1"/>
    <property type="molecule type" value="Genomic_DNA"/>
</dbReference>
<accession>A0A8H4CKY9</accession>
<dbReference type="RefSeq" id="XP_045264999.1">
    <property type="nucleotide sequence ID" value="XM_045415185.1"/>
</dbReference>
<name>A0A8H4CKY9_COLGL</name>
<comment type="caution">
    <text evidence="1">The sequence shown here is derived from an EMBL/GenBank/DDBJ whole genome shotgun (WGS) entry which is preliminary data.</text>
</comment>
<reference evidence="1" key="2">
    <citation type="submission" date="2020-03" db="EMBL/GenBank/DDBJ databases">
        <authorList>
            <person name="Fu F.-F."/>
            <person name="Chen J."/>
        </authorList>
    </citation>
    <scope>NUCLEOTIDE SEQUENCE</scope>
    <source>
        <strain evidence="1">Lc1</strain>
    </source>
</reference>
<proteinExistence type="predicted"/>
<gene>
    <name evidence="1" type="ORF">GCG54_00015399</name>
</gene>
<evidence type="ECO:0000313" key="1">
    <source>
        <dbReference type="EMBL" id="KAF3805840.1"/>
    </source>
</evidence>
<protein>
    <submittedName>
        <fullName evidence="1">Uncharacterized protein</fullName>
    </submittedName>
</protein>
<evidence type="ECO:0000313" key="2">
    <source>
        <dbReference type="Proteomes" id="UP000613401"/>
    </source>
</evidence>
<sequence>MDPGVSSEETPLRRRLSGLLALITLVYHERSPPIAASNTAIPAATAIAQASNPRSSLVNFYRSFSST</sequence>
<keyword evidence="2" id="KW-1185">Reference proteome</keyword>
<organism evidence="1 2">
    <name type="scientific">Colletotrichum gloeosporioides</name>
    <name type="common">Anthracnose fungus</name>
    <name type="synonym">Glomerella cingulata</name>
    <dbReference type="NCBI Taxonomy" id="474922"/>
    <lineage>
        <taxon>Eukaryota</taxon>
        <taxon>Fungi</taxon>
        <taxon>Dikarya</taxon>
        <taxon>Ascomycota</taxon>
        <taxon>Pezizomycotina</taxon>
        <taxon>Sordariomycetes</taxon>
        <taxon>Hypocreomycetidae</taxon>
        <taxon>Glomerellales</taxon>
        <taxon>Glomerellaceae</taxon>
        <taxon>Colletotrichum</taxon>
        <taxon>Colletotrichum gloeosporioides species complex</taxon>
    </lineage>
</organism>
<dbReference type="AlphaFoldDB" id="A0A8H4CKY9"/>
<reference evidence="1" key="1">
    <citation type="journal article" date="2020" name="Phytopathology">
        <title>Genome sequence and comparative analysis of Colletotrichum gloeosporioides isolated from Liriodendron leaves.</title>
        <authorList>
            <person name="Fu F.F."/>
            <person name="Hao Z."/>
            <person name="Wang P."/>
            <person name="Lu Y."/>
            <person name="Xue L.J."/>
            <person name="Wei G."/>
            <person name="Tian Y."/>
            <person name="Baishi H."/>
            <person name="Xu H."/>
            <person name="Shi J."/>
            <person name="Cheng T."/>
            <person name="Wang G."/>
            <person name="Yi Y."/>
            <person name="Chen J."/>
        </authorList>
    </citation>
    <scope>NUCLEOTIDE SEQUENCE</scope>
    <source>
        <strain evidence="1">Lc1</strain>
    </source>
</reference>
<dbReference type="Proteomes" id="UP000613401">
    <property type="component" value="Unassembled WGS sequence"/>
</dbReference>
<dbReference type="GeneID" id="69022502"/>